<proteinExistence type="inferred from homology"/>
<keyword evidence="12 19" id="KW-1133">Transmembrane helix</keyword>
<evidence type="ECO:0000256" key="4">
    <source>
        <dbReference type="ARBA" id="ARBA00010561"/>
    </source>
</evidence>
<dbReference type="NCBIfam" id="TIGR00317">
    <property type="entry name" value="cobS"/>
    <property type="match status" value="1"/>
</dbReference>
<dbReference type="EC" id="2.7.8.26" evidence="5 19"/>
<feature type="transmembrane region" description="Helical" evidence="19">
    <location>
        <begin position="234"/>
        <end position="256"/>
    </location>
</feature>
<sequence>MNGIALLFKFMTRLPIGFEPKFESDSLGKSMKFFPVVGMVMGIILFIFFWLFSHFIYSSMLMAVLLVIIEVVLTGGLHLDGLADTFDGIFSYRSKQKMLEIMKDSRLGTNGGLVLILYFILKVALLYDLDVTFGVPSGIVFLLTPAFARLNSVVNCYAAPYARATGMGKTFVDNTNGISLVIATLLTLIYGFIICKVFFLPYILLGIIPVLMILGYIFAKLMTRKIGGVTGDTLGAIVEISEILVIFMIYLCASLFV</sequence>
<evidence type="ECO:0000256" key="8">
    <source>
        <dbReference type="ARBA" id="ARBA00022573"/>
    </source>
</evidence>
<comment type="similarity">
    <text evidence="4 19">Belongs to the CobS family.</text>
</comment>
<dbReference type="GO" id="GO:0009236">
    <property type="term" value="P:cobalamin biosynthetic process"/>
    <property type="evidence" value="ECO:0007669"/>
    <property type="project" value="UniProtKB-UniRule"/>
</dbReference>
<reference evidence="20" key="1">
    <citation type="journal article" date="2021" name="PeerJ">
        <title>Extensive microbial diversity within the chicken gut microbiome revealed by metagenomics and culture.</title>
        <authorList>
            <person name="Gilroy R."/>
            <person name="Ravi A."/>
            <person name="Getino M."/>
            <person name="Pursley I."/>
            <person name="Horton D.L."/>
            <person name="Alikhan N.F."/>
            <person name="Baker D."/>
            <person name="Gharbi K."/>
            <person name="Hall N."/>
            <person name="Watson M."/>
            <person name="Adriaenssens E.M."/>
            <person name="Foster-Nyarko E."/>
            <person name="Jarju S."/>
            <person name="Secka A."/>
            <person name="Antonio M."/>
            <person name="Oren A."/>
            <person name="Chaudhuri R.R."/>
            <person name="La Ragione R."/>
            <person name="Hildebrand F."/>
            <person name="Pallen M.J."/>
        </authorList>
    </citation>
    <scope>NUCLEOTIDE SEQUENCE</scope>
    <source>
        <strain evidence="20">A6-441</strain>
    </source>
</reference>
<dbReference type="PANTHER" id="PTHR34148">
    <property type="entry name" value="ADENOSYLCOBINAMIDE-GDP RIBAZOLETRANSFERASE"/>
    <property type="match status" value="1"/>
</dbReference>
<evidence type="ECO:0000313" key="21">
    <source>
        <dbReference type="Proteomes" id="UP000724657"/>
    </source>
</evidence>
<evidence type="ECO:0000256" key="19">
    <source>
        <dbReference type="HAMAP-Rule" id="MF_00719"/>
    </source>
</evidence>
<dbReference type="InterPro" id="IPR003805">
    <property type="entry name" value="CobS"/>
</dbReference>
<keyword evidence="13 19" id="KW-0472">Membrane</keyword>
<feature type="transmembrane region" description="Helical" evidence="19">
    <location>
        <begin position="139"/>
        <end position="159"/>
    </location>
</feature>
<evidence type="ECO:0000256" key="10">
    <source>
        <dbReference type="ARBA" id="ARBA00022692"/>
    </source>
</evidence>
<dbReference type="AlphaFoldDB" id="A0A9E2L0D9"/>
<comment type="cofactor">
    <cofactor evidence="1 19">
        <name>Mg(2+)</name>
        <dbReference type="ChEBI" id="CHEBI:18420"/>
    </cofactor>
</comment>
<keyword evidence="7 19" id="KW-1003">Cell membrane</keyword>
<keyword evidence="11 19" id="KW-0460">Magnesium</keyword>
<comment type="function">
    <text evidence="14 19">Joins adenosylcobinamide-GDP and alpha-ribazole to generate adenosylcobalamin (Ado-cobalamin). Also synthesizes adenosylcobalamin 5'-phosphate from adenosylcobinamide-GDP and alpha-ribazole 5'-phosphate.</text>
</comment>
<comment type="catalytic activity">
    <reaction evidence="17 19">
        <text>alpha-ribazole + adenosylcob(III)inamide-GDP = adenosylcob(III)alamin + GMP + H(+)</text>
        <dbReference type="Rhea" id="RHEA:16049"/>
        <dbReference type="ChEBI" id="CHEBI:10329"/>
        <dbReference type="ChEBI" id="CHEBI:15378"/>
        <dbReference type="ChEBI" id="CHEBI:18408"/>
        <dbReference type="ChEBI" id="CHEBI:58115"/>
        <dbReference type="ChEBI" id="CHEBI:60487"/>
        <dbReference type="EC" id="2.7.8.26"/>
    </reaction>
</comment>
<evidence type="ECO:0000256" key="16">
    <source>
        <dbReference type="ARBA" id="ARBA00032853"/>
    </source>
</evidence>
<evidence type="ECO:0000256" key="12">
    <source>
        <dbReference type="ARBA" id="ARBA00022989"/>
    </source>
</evidence>
<comment type="subcellular location">
    <subcellularLocation>
        <location evidence="2 19">Cell membrane</location>
        <topology evidence="2 19">Multi-pass membrane protein</topology>
    </subcellularLocation>
</comment>
<keyword evidence="8 19" id="KW-0169">Cobalamin biosynthesis</keyword>
<dbReference type="HAMAP" id="MF_00719">
    <property type="entry name" value="CobS"/>
    <property type="match status" value="1"/>
</dbReference>
<evidence type="ECO:0000256" key="11">
    <source>
        <dbReference type="ARBA" id="ARBA00022842"/>
    </source>
</evidence>
<evidence type="ECO:0000256" key="2">
    <source>
        <dbReference type="ARBA" id="ARBA00004651"/>
    </source>
</evidence>
<dbReference type="PANTHER" id="PTHR34148:SF1">
    <property type="entry name" value="ADENOSYLCOBINAMIDE-GDP RIBAZOLETRANSFERASE"/>
    <property type="match status" value="1"/>
</dbReference>
<comment type="catalytic activity">
    <reaction evidence="18 19">
        <text>alpha-ribazole 5'-phosphate + adenosylcob(III)inamide-GDP = adenosylcob(III)alamin 5'-phosphate + GMP + H(+)</text>
        <dbReference type="Rhea" id="RHEA:23560"/>
        <dbReference type="ChEBI" id="CHEBI:15378"/>
        <dbReference type="ChEBI" id="CHEBI:57918"/>
        <dbReference type="ChEBI" id="CHEBI:58115"/>
        <dbReference type="ChEBI" id="CHEBI:60487"/>
        <dbReference type="ChEBI" id="CHEBI:60493"/>
        <dbReference type="EC" id="2.7.8.26"/>
    </reaction>
</comment>
<dbReference type="Proteomes" id="UP000724657">
    <property type="component" value="Unassembled WGS sequence"/>
</dbReference>
<dbReference type="GO" id="GO:0008818">
    <property type="term" value="F:cobalamin 5'-phosphate synthase activity"/>
    <property type="evidence" value="ECO:0007669"/>
    <property type="project" value="UniProtKB-UniRule"/>
</dbReference>
<comment type="pathway">
    <text evidence="3 19">Cofactor biosynthesis; adenosylcobalamin biosynthesis; adenosylcobalamin from cob(II)yrinate a,c-diamide: step 7/7.</text>
</comment>
<evidence type="ECO:0000256" key="14">
    <source>
        <dbReference type="ARBA" id="ARBA00025228"/>
    </source>
</evidence>
<dbReference type="Pfam" id="PF02654">
    <property type="entry name" value="CobS"/>
    <property type="match status" value="1"/>
</dbReference>
<evidence type="ECO:0000256" key="5">
    <source>
        <dbReference type="ARBA" id="ARBA00013200"/>
    </source>
</evidence>
<evidence type="ECO:0000256" key="15">
    <source>
        <dbReference type="ARBA" id="ARBA00032605"/>
    </source>
</evidence>
<evidence type="ECO:0000256" key="3">
    <source>
        <dbReference type="ARBA" id="ARBA00004663"/>
    </source>
</evidence>
<evidence type="ECO:0000313" key="20">
    <source>
        <dbReference type="EMBL" id="MBU3842765.1"/>
    </source>
</evidence>
<dbReference type="EMBL" id="JAHLFN010000068">
    <property type="protein sequence ID" value="MBU3842765.1"/>
    <property type="molecule type" value="Genomic_DNA"/>
</dbReference>
<evidence type="ECO:0000256" key="1">
    <source>
        <dbReference type="ARBA" id="ARBA00001946"/>
    </source>
</evidence>
<protein>
    <recommendedName>
        <fullName evidence="6 19">Adenosylcobinamide-GDP ribazoletransferase</fullName>
        <ecNumber evidence="5 19">2.7.8.26</ecNumber>
    </recommendedName>
    <alternativeName>
        <fullName evidence="16 19">Cobalamin synthase</fullName>
    </alternativeName>
    <alternativeName>
        <fullName evidence="15 19">Cobalamin-5'-phosphate synthase</fullName>
    </alternativeName>
</protein>
<feature type="transmembrane region" description="Helical" evidence="19">
    <location>
        <begin position="33"/>
        <end position="57"/>
    </location>
</feature>
<organism evidence="20 21">
    <name type="scientific">Candidatus Fusobacterium pullicola</name>
    <dbReference type="NCBI Taxonomy" id="2838601"/>
    <lineage>
        <taxon>Bacteria</taxon>
        <taxon>Fusobacteriati</taxon>
        <taxon>Fusobacteriota</taxon>
        <taxon>Fusobacteriia</taxon>
        <taxon>Fusobacteriales</taxon>
        <taxon>Fusobacteriaceae</taxon>
        <taxon>Fusobacterium</taxon>
    </lineage>
</organism>
<evidence type="ECO:0000256" key="9">
    <source>
        <dbReference type="ARBA" id="ARBA00022679"/>
    </source>
</evidence>
<name>A0A9E2L0D9_9FUSO</name>
<keyword evidence="9 19" id="KW-0808">Transferase</keyword>
<reference evidence="20" key="2">
    <citation type="submission" date="2021-04" db="EMBL/GenBank/DDBJ databases">
        <authorList>
            <person name="Gilroy R."/>
        </authorList>
    </citation>
    <scope>NUCLEOTIDE SEQUENCE</scope>
    <source>
        <strain evidence="20">A6-441</strain>
    </source>
</reference>
<gene>
    <name evidence="19 20" type="primary">cobS</name>
    <name evidence="20" type="ORF">IAA47_07275</name>
</gene>
<feature type="transmembrane region" description="Helical" evidence="19">
    <location>
        <begin position="107"/>
        <end position="127"/>
    </location>
</feature>
<feature type="transmembrane region" description="Helical" evidence="19">
    <location>
        <begin position="171"/>
        <end position="193"/>
    </location>
</feature>
<feature type="transmembrane region" description="Helical" evidence="19">
    <location>
        <begin position="63"/>
        <end position="86"/>
    </location>
</feature>
<keyword evidence="10 19" id="KW-0812">Transmembrane</keyword>
<dbReference type="GO" id="GO:0051073">
    <property type="term" value="F:adenosylcobinamide-GDP ribazoletransferase activity"/>
    <property type="evidence" value="ECO:0007669"/>
    <property type="project" value="UniProtKB-UniRule"/>
</dbReference>
<feature type="transmembrane region" description="Helical" evidence="19">
    <location>
        <begin position="199"/>
        <end position="222"/>
    </location>
</feature>
<comment type="caution">
    <text evidence="20">The sequence shown here is derived from an EMBL/GenBank/DDBJ whole genome shotgun (WGS) entry which is preliminary data.</text>
</comment>
<evidence type="ECO:0000256" key="7">
    <source>
        <dbReference type="ARBA" id="ARBA00022475"/>
    </source>
</evidence>
<evidence type="ECO:0000256" key="13">
    <source>
        <dbReference type="ARBA" id="ARBA00023136"/>
    </source>
</evidence>
<evidence type="ECO:0000256" key="17">
    <source>
        <dbReference type="ARBA" id="ARBA00048623"/>
    </source>
</evidence>
<evidence type="ECO:0000256" key="6">
    <source>
        <dbReference type="ARBA" id="ARBA00015850"/>
    </source>
</evidence>
<dbReference type="GO" id="GO:0005886">
    <property type="term" value="C:plasma membrane"/>
    <property type="evidence" value="ECO:0007669"/>
    <property type="project" value="UniProtKB-SubCell"/>
</dbReference>
<accession>A0A9E2L0D9</accession>
<evidence type="ECO:0000256" key="18">
    <source>
        <dbReference type="ARBA" id="ARBA00049504"/>
    </source>
</evidence>